<organism evidence="5 6">
    <name type="scientific">Rugosimonospora africana</name>
    <dbReference type="NCBI Taxonomy" id="556532"/>
    <lineage>
        <taxon>Bacteria</taxon>
        <taxon>Bacillati</taxon>
        <taxon>Actinomycetota</taxon>
        <taxon>Actinomycetes</taxon>
        <taxon>Micromonosporales</taxon>
        <taxon>Micromonosporaceae</taxon>
        <taxon>Rugosimonospora</taxon>
    </lineage>
</organism>
<evidence type="ECO:0000313" key="5">
    <source>
        <dbReference type="EMBL" id="GIH12861.1"/>
    </source>
</evidence>
<accession>A0A8J3QPP4</accession>
<dbReference type="InterPro" id="IPR050194">
    <property type="entry name" value="Glycosyltransferase_grp1"/>
</dbReference>
<proteinExistence type="predicted"/>
<feature type="domain" description="Glycosyl transferase family 1" evidence="3">
    <location>
        <begin position="212"/>
        <end position="369"/>
    </location>
</feature>
<evidence type="ECO:0000256" key="1">
    <source>
        <dbReference type="ARBA" id="ARBA00022676"/>
    </source>
</evidence>
<name>A0A8J3QPP4_9ACTN</name>
<dbReference type="Gene3D" id="3.40.50.2000">
    <property type="entry name" value="Glycogen Phosphorylase B"/>
    <property type="match status" value="2"/>
</dbReference>
<dbReference type="InterPro" id="IPR001296">
    <property type="entry name" value="Glyco_trans_1"/>
</dbReference>
<comment type="caution">
    <text evidence="5">The sequence shown here is derived from an EMBL/GenBank/DDBJ whole genome shotgun (WGS) entry which is preliminary data.</text>
</comment>
<feature type="domain" description="Glycosyltransferase subfamily 4-like N-terminal" evidence="4">
    <location>
        <begin position="22"/>
        <end position="199"/>
    </location>
</feature>
<dbReference type="Pfam" id="PF13439">
    <property type="entry name" value="Glyco_transf_4"/>
    <property type="match status" value="1"/>
</dbReference>
<dbReference type="Pfam" id="PF00534">
    <property type="entry name" value="Glycos_transf_1"/>
    <property type="match status" value="1"/>
</dbReference>
<evidence type="ECO:0000256" key="2">
    <source>
        <dbReference type="ARBA" id="ARBA00022679"/>
    </source>
</evidence>
<dbReference type="EMBL" id="BONZ01000012">
    <property type="protein sequence ID" value="GIH12861.1"/>
    <property type="molecule type" value="Genomic_DNA"/>
</dbReference>
<dbReference type="AlphaFoldDB" id="A0A8J3QPP4"/>
<keyword evidence="1" id="KW-0328">Glycosyltransferase</keyword>
<evidence type="ECO:0000259" key="3">
    <source>
        <dbReference type="Pfam" id="PF00534"/>
    </source>
</evidence>
<reference evidence="5" key="1">
    <citation type="submission" date="2021-01" db="EMBL/GenBank/DDBJ databases">
        <title>Whole genome shotgun sequence of Rugosimonospora africana NBRC 104875.</title>
        <authorList>
            <person name="Komaki H."/>
            <person name="Tamura T."/>
        </authorList>
    </citation>
    <scope>NUCLEOTIDE SEQUENCE</scope>
    <source>
        <strain evidence="5">NBRC 104875</strain>
    </source>
</reference>
<dbReference type="InterPro" id="IPR028098">
    <property type="entry name" value="Glyco_trans_4-like_N"/>
</dbReference>
<dbReference type="GO" id="GO:1901137">
    <property type="term" value="P:carbohydrate derivative biosynthetic process"/>
    <property type="evidence" value="ECO:0007669"/>
    <property type="project" value="UniProtKB-ARBA"/>
</dbReference>
<dbReference type="PANTHER" id="PTHR45947:SF3">
    <property type="entry name" value="SULFOQUINOVOSYL TRANSFERASE SQD2"/>
    <property type="match status" value="1"/>
</dbReference>
<evidence type="ECO:0000313" key="6">
    <source>
        <dbReference type="Proteomes" id="UP000642748"/>
    </source>
</evidence>
<dbReference type="SUPFAM" id="SSF53756">
    <property type="entry name" value="UDP-Glycosyltransferase/glycogen phosphorylase"/>
    <property type="match status" value="1"/>
</dbReference>
<keyword evidence="6" id="KW-1185">Reference proteome</keyword>
<evidence type="ECO:0000259" key="4">
    <source>
        <dbReference type="Pfam" id="PF13439"/>
    </source>
</evidence>
<dbReference type="Proteomes" id="UP000642748">
    <property type="component" value="Unassembled WGS sequence"/>
</dbReference>
<sequence length="406" mass="43850">MRIAMISEHASPLAAIGGVDAGGQNLHVAELATALSAAGHDVCVYTRRDSDAYPDTVRAASGFTVVHVPAGPPRRLPKDELLPYMGEFGQWLAASWTAGPWAPDVVHSHFWMSGLAALTARSRYSVPVVQTYHALGVVKRRYQGALDTSPAQRISYERILGKQVDQVIAQCSDELAELVALGVPRRSIRLIPSGVDATRFTPSGPSALPRRTGRILSVGRLVERKGYADLIEAMRLLPDAEAVIVGGPPASQLKDDPVATHLRWLAQERGVADRIRLTGAVAREEMPEWYRSADLVACPAWYEPFGLTPLEAMACGVPVVAYAVGGLVDTVVDSVTGYLVPPRDYRALAKTLRELLADPVRRLEFGAAAVDRAAECYSWSRTADQLVAVYQQLTRVEVPVEAVSAG</sequence>
<gene>
    <name evidence="5" type="ORF">Raf01_10330</name>
</gene>
<keyword evidence="2 5" id="KW-0808">Transferase</keyword>
<dbReference type="PANTHER" id="PTHR45947">
    <property type="entry name" value="SULFOQUINOVOSYL TRANSFERASE SQD2"/>
    <property type="match status" value="1"/>
</dbReference>
<protein>
    <submittedName>
        <fullName evidence="5">Glycosyl transferase</fullName>
    </submittedName>
</protein>
<dbReference type="GO" id="GO:0016758">
    <property type="term" value="F:hexosyltransferase activity"/>
    <property type="evidence" value="ECO:0007669"/>
    <property type="project" value="TreeGrafter"/>
</dbReference>
<dbReference type="RefSeq" id="WP_203916571.1">
    <property type="nucleotide sequence ID" value="NZ_BONZ01000012.1"/>
</dbReference>